<sequence>MADQNAMRDTFRVWNFDAVEREVVLRSSDDQYVSVPLPGENADLFERLADSSGTVEATLVESSGAGSSWRVAEIHENTDGE</sequence>
<dbReference type="KEGG" id="haxz:M0R88_06300"/>
<dbReference type="RefSeq" id="WP_248656099.1">
    <property type="nucleotide sequence ID" value="NZ_CP096658.1"/>
</dbReference>
<accession>A0A8U0INX3</accession>
<evidence type="ECO:0000313" key="1">
    <source>
        <dbReference type="EMBL" id="UPW01709.1"/>
    </source>
</evidence>
<dbReference type="Proteomes" id="UP000830434">
    <property type="component" value="Chromosome"/>
</dbReference>
<reference evidence="1" key="1">
    <citation type="submission" date="2022-04" db="EMBL/GenBank/DDBJ databases">
        <title>Diverse halophilic archaea isolated from saline environments.</title>
        <authorList>
            <person name="Cui H.-L."/>
        </authorList>
    </citation>
    <scope>NUCLEOTIDE SEQUENCE</scope>
    <source>
        <strain evidence="1">XZYJT40</strain>
    </source>
</reference>
<name>A0A8U0INX3_9EURY</name>
<proteinExistence type="predicted"/>
<protein>
    <submittedName>
        <fullName evidence="1">Uncharacterized protein</fullName>
    </submittedName>
</protein>
<evidence type="ECO:0000313" key="2">
    <source>
        <dbReference type="Proteomes" id="UP000830434"/>
    </source>
</evidence>
<dbReference type="AlphaFoldDB" id="A0A8U0INX3"/>
<gene>
    <name evidence="1" type="ORF">M0R88_06300</name>
</gene>
<organism evidence="1 2">
    <name type="scientific">Halorussus gelatinilyticus</name>
    <dbReference type="NCBI Taxonomy" id="2937524"/>
    <lineage>
        <taxon>Archaea</taxon>
        <taxon>Methanobacteriati</taxon>
        <taxon>Methanobacteriota</taxon>
        <taxon>Stenosarchaea group</taxon>
        <taxon>Halobacteria</taxon>
        <taxon>Halobacteriales</taxon>
        <taxon>Haladaptataceae</taxon>
        <taxon>Halorussus</taxon>
    </lineage>
</organism>
<dbReference type="EMBL" id="CP096658">
    <property type="protein sequence ID" value="UPW01709.1"/>
    <property type="molecule type" value="Genomic_DNA"/>
</dbReference>
<keyword evidence="2" id="KW-1185">Reference proteome</keyword>
<dbReference type="GeneID" id="72189449"/>